<dbReference type="Pfam" id="PF11951">
    <property type="entry name" value="Fungal_trans_2"/>
    <property type="match status" value="1"/>
</dbReference>
<feature type="domain" description="Zn(2)-C6 fungal-type" evidence="6">
    <location>
        <begin position="13"/>
        <end position="43"/>
    </location>
</feature>
<comment type="caution">
    <text evidence="7">The sequence shown here is derived from an EMBL/GenBank/DDBJ whole genome shotgun (WGS) entry which is preliminary data.</text>
</comment>
<dbReference type="AlphaFoldDB" id="A0A9W9QXS2"/>
<dbReference type="GO" id="GO:0001228">
    <property type="term" value="F:DNA-binding transcription activator activity, RNA polymerase II-specific"/>
    <property type="evidence" value="ECO:0007669"/>
    <property type="project" value="TreeGrafter"/>
</dbReference>
<dbReference type="GO" id="GO:0008270">
    <property type="term" value="F:zinc ion binding"/>
    <property type="evidence" value="ECO:0007669"/>
    <property type="project" value="InterPro"/>
</dbReference>
<proteinExistence type="predicted"/>
<keyword evidence="4" id="KW-0539">Nucleus</keyword>
<reference evidence="7" key="1">
    <citation type="submission" date="2022-12" db="EMBL/GenBank/DDBJ databases">
        <authorList>
            <person name="Petersen C."/>
        </authorList>
    </citation>
    <scope>NUCLEOTIDE SEQUENCE</scope>
    <source>
        <strain evidence="7">IBT 35673</strain>
    </source>
</reference>
<dbReference type="InterPro" id="IPR053157">
    <property type="entry name" value="Sterol_Uptake_Regulator"/>
</dbReference>
<dbReference type="PANTHER" id="PTHR47784">
    <property type="entry name" value="STEROL UPTAKE CONTROL PROTEIN 2"/>
    <property type="match status" value="1"/>
</dbReference>
<dbReference type="SUPFAM" id="SSF57701">
    <property type="entry name" value="Zn2/Cys6 DNA-binding domain"/>
    <property type="match status" value="1"/>
</dbReference>
<dbReference type="Gene3D" id="4.10.240.10">
    <property type="entry name" value="Zn(2)-C6 fungal-type DNA-binding domain"/>
    <property type="match status" value="1"/>
</dbReference>
<dbReference type="Proteomes" id="UP001147695">
    <property type="component" value="Unassembled WGS sequence"/>
</dbReference>
<evidence type="ECO:0000256" key="4">
    <source>
        <dbReference type="ARBA" id="ARBA00023242"/>
    </source>
</evidence>
<keyword evidence="2" id="KW-0238">DNA-binding</keyword>
<dbReference type="InterPro" id="IPR001138">
    <property type="entry name" value="Zn2Cys6_DnaBD"/>
</dbReference>
<reference evidence="7" key="2">
    <citation type="journal article" date="2023" name="IMA Fungus">
        <title>Comparative genomic study of the Penicillium genus elucidates a diverse pangenome and 15 lateral gene transfer events.</title>
        <authorList>
            <person name="Petersen C."/>
            <person name="Sorensen T."/>
            <person name="Nielsen M.R."/>
            <person name="Sondergaard T.E."/>
            <person name="Sorensen J.L."/>
            <person name="Fitzpatrick D.A."/>
            <person name="Frisvad J.C."/>
            <person name="Nielsen K.L."/>
        </authorList>
    </citation>
    <scope>NUCLEOTIDE SEQUENCE</scope>
    <source>
        <strain evidence="7">IBT 35673</strain>
    </source>
</reference>
<dbReference type="InterPro" id="IPR036864">
    <property type="entry name" value="Zn2-C6_fun-type_DNA-bd_sf"/>
</dbReference>
<evidence type="ECO:0000313" key="8">
    <source>
        <dbReference type="Proteomes" id="UP001147695"/>
    </source>
</evidence>
<evidence type="ECO:0000256" key="3">
    <source>
        <dbReference type="ARBA" id="ARBA00023163"/>
    </source>
</evidence>
<sequence length="437" mass="49538">MPRITLGQKSRTGCRECKTRKVKCDEQRPICGSCSKFNKRCSFLRTTPYLWDSGLSNQQTKPEKVISSQKPRKDARKGSSKQAKDNPNFTLEDMRLLHHFTSSTSKTLSDDPEAHETWATTVVQIAFTQSFLLQGILALAALHMASLKPDEKEYFSILAASKQDAALKDFRHQLENITTQNCDAIFAFSFLAEYYIPASAGTVINPAATFMDDDFFGAIVDWLRLHQGTSDIYKRKGHWIRNGPVAPLLWRDITSERCLSPTRKHDLGDSRNYPLYELVSKWDTDIACTSSDAQEEKINSRALELLVEAFNSSSEGSEANAGRMSVNELLNDALPPEYKISPISKGSNYLSLSLGWLFEIPFGFVELLEQRRPAALIIFAYFAVLFQNAPRFWWNEPIPAKIVKAVAAVLPREYHRCIEWPIREVLGDDYYAMRGII</sequence>
<dbReference type="PANTHER" id="PTHR47784:SF5">
    <property type="entry name" value="STEROL UPTAKE CONTROL PROTEIN 2"/>
    <property type="match status" value="1"/>
</dbReference>
<gene>
    <name evidence="7" type="ORF">N7452_004057</name>
</gene>
<keyword evidence="3" id="KW-0804">Transcription</keyword>
<accession>A0A9W9QXS2</accession>
<protein>
    <recommendedName>
        <fullName evidence="6">Zn(2)-C6 fungal-type domain-containing protein</fullName>
    </recommendedName>
</protein>
<dbReference type="PROSITE" id="PS00463">
    <property type="entry name" value="ZN2_CY6_FUNGAL_1"/>
    <property type="match status" value="1"/>
</dbReference>
<dbReference type="EMBL" id="JAPZBQ010000002">
    <property type="protein sequence ID" value="KAJ5346053.1"/>
    <property type="molecule type" value="Genomic_DNA"/>
</dbReference>
<evidence type="ECO:0000256" key="5">
    <source>
        <dbReference type="SAM" id="MobiDB-lite"/>
    </source>
</evidence>
<dbReference type="PROSITE" id="PS50048">
    <property type="entry name" value="ZN2_CY6_FUNGAL_2"/>
    <property type="match status" value="1"/>
</dbReference>
<organism evidence="7 8">
    <name type="scientific">Penicillium brevicompactum</name>
    <dbReference type="NCBI Taxonomy" id="5074"/>
    <lineage>
        <taxon>Eukaryota</taxon>
        <taxon>Fungi</taxon>
        <taxon>Dikarya</taxon>
        <taxon>Ascomycota</taxon>
        <taxon>Pezizomycotina</taxon>
        <taxon>Eurotiomycetes</taxon>
        <taxon>Eurotiomycetidae</taxon>
        <taxon>Eurotiales</taxon>
        <taxon>Aspergillaceae</taxon>
        <taxon>Penicillium</taxon>
    </lineage>
</organism>
<keyword evidence="1" id="KW-0805">Transcription regulation</keyword>
<feature type="region of interest" description="Disordered" evidence="5">
    <location>
        <begin position="60"/>
        <end position="88"/>
    </location>
</feature>
<name>A0A9W9QXS2_PENBR</name>
<evidence type="ECO:0000256" key="1">
    <source>
        <dbReference type="ARBA" id="ARBA00023015"/>
    </source>
</evidence>
<dbReference type="CDD" id="cd00067">
    <property type="entry name" value="GAL4"/>
    <property type="match status" value="1"/>
</dbReference>
<evidence type="ECO:0000313" key="7">
    <source>
        <dbReference type="EMBL" id="KAJ5346053.1"/>
    </source>
</evidence>
<dbReference type="SMART" id="SM00066">
    <property type="entry name" value="GAL4"/>
    <property type="match status" value="1"/>
</dbReference>
<evidence type="ECO:0000256" key="2">
    <source>
        <dbReference type="ARBA" id="ARBA00023125"/>
    </source>
</evidence>
<dbReference type="Pfam" id="PF00172">
    <property type="entry name" value="Zn_clus"/>
    <property type="match status" value="1"/>
</dbReference>
<dbReference type="InterPro" id="IPR021858">
    <property type="entry name" value="Fun_TF"/>
</dbReference>
<evidence type="ECO:0000259" key="6">
    <source>
        <dbReference type="PROSITE" id="PS50048"/>
    </source>
</evidence>
<dbReference type="GO" id="GO:0003677">
    <property type="term" value="F:DNA binding"/>
    <property type="evidence" value="ECO:0007669"/>
    <property type="project" value="UniProtKB-KW"/>
</dbReference>